<evidence type="ECO:0000313" key="5">
    <source>
        <dbReference type="EMBL" id="MDZ7283906.1"/>
    </source>
</evidence>
<evidence type="ECO:0000256" key="2">
    <source>
        <dbReference type="ARBA" id="ARBA00034247"/>
    </source>
</evidence>
<dbReference type="PROSITE" id="PS50887">
    <property type="entry name" value="GGDEF"/>
    <property type="match status" value="1"/>
</dbReference>
<dbReference type="CDD" id="cd01949">
    <property type="entry name" value="GGDEF"/>
    <property type="match status" value="1"/>
</dbReference>
<keyword evidence="3" id="KW-1133">Transmembrane helix</keyword>
<reference evidence="6" key="1">
    <citation type="submission" date="2023-07" db="EMBL/GenBank/DDBJ databases">
        <title>Whole genome sequence analysis of rice epiphytic Sphingomonas sanguinis OsEp_Plm_15B2.</title>
        <authorList>
            <person name="Sahu K.P."/>
            <person name="Asharani P."/>
            <person name="Reddy B."/>
            <person name="Kumar A."/>
        </authorList>
    </citation>
    <scope>NUCLEOTIDE SEQUENCE [LARGE SCALE GENOMIC DNA]</scope>
    <source>
        <strain evidence="6">OsEp_Plm_15B2</strain>
    </source>
</reference>
<protein>
    <recommendedName>
        <fullName evidence="1">diguanylate cyclase</fullName>
        <ecNumber evidence="1">2.7.7.65</ecNumber>
    </recommendedName>
</protein>
<dbReference type="PANTHER" id="PTHR45138:SF9">
    <property type="entry name" value="DIGUANYLATE CYCLASE DGCM-RELATED"/>
    <property type="match status" value="1"/>
</dbReference>
<feature type="transmembrane region" description="Helical" evidence="3">
    <location>
        <begin position="80"/>
        <end position="97"/>
    </location>
</feature>
<comment type="caution">
    <text evidence="5">The sequence shown here is derived from an EMBL/GenBank/DDBJ whole genome shotgun (WGS) entry which is preliminary data.</text>
</comment>
<organism evidence="5 6">
    <name type="scientific">Sphingomonas sanguinis</name>
    <dbReference type="NCBI Taxonomy" id="33051"/>
    <lineage>
        <taxon>Bacteria</taxon>
        <taxon>Pseudomonadati</taxon>
        <taxon>Pseudomonadota</taxon>
        <taxon>Alphaproteobacteria</taxon>
        <taxon>Sphingomonadales</taxon>
        <taxon>Sphingomonadaceae</taxon>
        <taxon>Sphingomonas</taxon>
    </lineage>
</organism>
<proteinExistence type="predicted"/>
<dbReference type="InterPro" id="IPR000160">
    <property type="entry name" value="GGDEF_dom"/>
</dbReference>
<name>A0ABU5LVE7_9SPHN</name>
<accession>A0ABU5LVE7</accession>
<dbReference type="InterPro" id="IPR029787">
    <property type="entry name" value="Nucleotide_cyclase"/>
</dbReference>
<comment type="catalytic activity">
    <reaction evidence="2">
        <text>2 GTP = 3',3'-c-di-GMP + 2 diphosphate</text>
        <dbReference type="Rhea" id="RHEA:24898"/>
        <dbReference type="ChEBI" id="CHEBI:33019"/>
        <dbReference type="ChEBI" id="CHEBI:37565"/>
        <dbReference type="ChEBI" id="CHEBI:58805"/>
        <dbReference type="EC" id="2.7.7.65"/>
    </reaction>
</comment>
<dbReference type="Gene3D" id="3.30.70.270">
    <property type="match status" value="1"/>
</dbReference>
<keyword evidence="6" id="KW-1185">Reference proteome</keyword>
<dbReference type="SUPFAM" id="SSF55073">
    <property type="entry name" value="Nucleotide cyclase"/>
    <property type="match status" value="1"/>
</dbReference>
<dbReference type="EMBL" id="JAOBTW010000027">
    <property type="protein sequence ID" value="MDZ7283906.1"/>
    <property type="molecule type" value="Genomic_DNA"/>
</dbReference>
<evidence type="ECO:0000256" key="1">
    <source>
        <dbReference type="ARBA" id="ARBA00012528"/>
    </source>
</evidence>
<gene>
    <name evidence="5" type="ORF">N4G62_17900</name>
</gene>
<feature type="transmembrane region" description="Helical" evidence="3">
    <location>
        <begin position="48"/>
        <end position="68"/>
    </location>
</feature>
<feature type="transmembrane region" description="Helical" evidence="3">
    <location>
        <begin position="109"/>
        <end position="127"/>
    </location>
</feature>
<dbReference type="InterPro" id="IPR043128">
    <property type="entry name" value="Rev_trsase/Diguanyl_cyclase"/>
</dbReference>
<dbReference type="SMART" id="SM00267">
    <property type="entry name" value="GGDEF"/>
    <property type="match status" value="1"/>
</dbReference>
<sequence length="392" mass="42431">MAALFVVTYGVIALSYARQRATVWFMVSYLFGFLTPICHLLVLYTDQVALFSILGYGVFLGGILMMAVGIQAFVGHRPPWRFALLLWGAGMALRLAIWGGPRNTMPYELLFQLPFAIGSAVVMLAACRIEQTGPIRAMLIGIFGAIGAHFLIKPFLVLSLGSGATPKVYLGSVYAAISQISTGVLLVGAGLCLLLLVIQKALEETILDAETDPLTGLANRRGLHRVGPRMMAEAMLRGEGLHALVLDLDHFKAINDRHGHAMGDTVLVAFARVLRDIAARDMLAVRMGGEEFAILIPDAHSNGTDNRAMRLGDALRDALHLFAAQGLPALTVSGGVVHHRAGETLEGMIARGDQLAYRAKRAGRDRILQEPIDRSAEREGIDWTEMPRLATG</sequence>
<dbReference type="RefSeq" id="WP_322540315.1">
    <property type="nucleotide sequence ID" value="NZ_JAOBTW010000027.1"/>
</dbReference>
<evidence type="ECO:0000259" key="4">
    <source>
        <dbReference type="PROSITE" id="PS50887"/>
    </source>
</evidence>
<evidence type="ECO:0000313" key="6">
    <source>
        <dbReference type="Proteomes" id="UP001292182"/>
    </source>
</evidence>
<feature type="transmembrane region" description="Helical" evidence="3">
    <location>
        <begin position="139"/>
        <end position="161"/>
    </location>
</feature>
<feature type="transmembrane region" description="Helical" evidence="3">
    <location>
        <begin position="21"/>
        <end position="42"/>
    </location>
</feature>
<keyword evidence="3" id="KW-0472">Membrane</keyword>
<feature type="transmembrane region" description="Helical" evidence="3">
    <location>
        <begin position="173"/>
        <end position="198"/>
    </location>
</feature>
<dbReference type="InterPro" id="IPR050469">
    <property type="entry name" value="Diguanylate_Cyclase"/>
</dbReference>
<evidence type="ECO:0000256" key="3">
    <source>
        <dbReference type="SAM" id="Phobius"/>
    </source>
</evidence>
<dbReference type="NCBIfam" id="TIGR00254">
    <property type="entry name" value="GGDEF"/>
    <property type="match status" value="1"/>
</dbReference>
<dbReference type="Pfam" id="PF00990">
    <property type="entry name" value="GGDEF"/>
    <property type="match status" value="1"/>
</dbReference>
<dbReference type="EC" id="2.7.7.65" evidence="1"/>
<feature type="domain" description="GGDEF" evidence="4">
    <location>
        <begin position="239"/>
        <end position="372"/>
    </location>
</feature>
<dbReference type="Proteomes" id="UP001292182">
    <property type="component" value="Unassembled WGS sequence"/>
</dbReference>
<keyword evidence="3" id="KW-0812">Transmembrane</keyword>
<dbReference type="PANTHER" id="PTHR45138">
    <property type="entry name" value="REGULATORY COMPONENTS OF SENSORY TRANSDUCTION SYSTEM"/>
    <property type="match status" value="1"/>
</dbReference>